<feature type="domain" description="Smf/DprA SLOG" evidence="3">
    <location>
        <begin position="96"/>
        <end position="295"/>
    </location>
</feature>
<dbReference type="RefSeq" id="WP_282722143.1">
    <property type="nucleotide sequence ID" value="NZ_JASCQN010000042.1"/>
</dbReference>
<gene>
    <name evidence="4" type="ORF">QLQ84_12795</name>
</gene>
<evidence type="ECO:0000313" key="5">
    <source>
        <dbReference type="Proteomes" id="UP001244242"/>
    </source>
</evidence>
<comment type="similarity">
    <text evidence="1">Belongs to the DprA/Smf family.</text>
</comment>
<dbReference type="InterPro" id="IPR057666">
    <property type="entry name" value="DrpA_SLOG"/>
</dbReference>
<evidence type="ECO:0000256" key="2">
    <source>
        <dbReference type="SAM" id="MobiDB-lite"/>
    </source>
</evidence>
<feature type="region of interest" description="Disordered" evidence="2">
    <location>
        <begin position="307"/>
        <end position="438"/>
    </location>
</feature>
<evidence type="ECO:0000256" key="1">
    <source>
        <dbReference type="ARBA" id="ARBA00006525"/>
    </source>
</evidence>
<comment type="caution">
    <text evidence="4">The sequence shown here is derived from an EMBL/GenBank/DDBJ whole genome shotgun (WGS) entry which is preliminary data.</text>
</comment>
<evidence type="ECO:0000313" key="4">
    <source>
        <dbReference type="EMBL" id="MDI5934666.1"/>
    </source>
</evidence>
<accession>A0ABT6VL13</accession>
<dbReference type="PANTHER" id="PTHR43022">
    <property type="entry name" value="PROTEIN SMF"/>
    <property type="match status" value="1"/>
</dbReference>
<organism evidence="4 5">
    <name type="scientific">Halomonas kalidii</name>
    <dbReference type="NCBI Taxonomy" id="3043293"/>
    <lineage>
        <taxon>Bacteria</taxon>
        <taxon>Pseudomonadati</taxon>
        <taxon>Pseudomonadota</taxon>
        <taxon>Gammaproteobacteria</taxon>
        <taxon>Oceanospirillales</taxon>
        <taxon>Halomonadaceae</taxon>
        <taxon>Halomonas</taxon>
    </lineage>
</organism>
<protein>
    <submittedName>
        <fullName evidence="4">DNA-processing protein DprA</fullName>
    </submittedName>
</protein>
<keyword evidence="5" id="KW-1185">Reference proteome</keyword>
<proteinExistence type="inferred from homology"/>
<dbReference type="Gene3D" id="3.40.50.450">
    <property type="match status" value="1"/>
</dbReference>
<dbReference type="Proteomes" id="UP001244242">
    <property type="component" value="Unassembled WGS sequence"/>
</dbReference>
<dbReference type="Pfam" id="PF02481">
    <property type="entry name" value="DNA_processg_A"/>
    <property type="match status" value="1"/>
</dbReference>
<feature type="compositionally biased region" description="Low complexity" evidence="2">
    <location>
        <begin position="407"/>
        <end position="417"/>
    </location>
</feature>
<name>A0ABT6VL13_9GAMM</name>
<sequence>MTLSTAAQATLLLTSYFSKPAKGAAKPLTPTEWGHFAQWLHETNHTPGDLLSHTAPWVLGKWSDEKIPRERLEALLQRGSSMALALEKWQRSGLWIITRSDPEYPRRLKKRLKHAAPPVLYGCGNAELLNAGGLAVVGSRKAGNEDLTYARMLGAKANQAAVGIVSGGARGIDEAAMQGAIQEGGPVIGILSEGLLKAATSSQWRQGLMSGGLVLVSPYYPEASFNTGNAMGRNKYIYCLADAAVVVHSGSSGGTKAGAEENLRKGWVPLWVKPTQDPEAGNQALVDAGGTWCEQEIEQLDIGSLFAPTETPLPQKTPCQPEPTPATEVDAGAEPSESVTGKPLDVDVHGEVGDAVATDSQQEPETEEPETNPSPRETDAGCLEESTVEPTELPQPDLFGSDESTEESAQPAAPEPAMTDAVEHKEPPVGPVNQSGEHSSQINFYRLFLSELQRLAQNPRTADDITTETGLHKTQVNAWLKQAVEEGRLKKLTRPVRYQAIPEELEDPGTVDDDVERLVRRLRAPHNFETSS</sequence>
<dbReference type="PANTHER" id="PTHR43022:SF1">
    <property type="entry name" value="PROTEIN SMF"/>
    <property type="match status" value="1"/>
</dbReference>
<evidence type="ECO:0000259" key="3">
    <source>
        <dbReference type="Pfam" id="PF02481"/>
    </source>
</evidence>
<dbReference type="EMBL" id="JASCQO010000038">
    <property type="protein sequence ID" value="MDI5934666.1"/>
    <property type="molecule type" value="Genomic_DNA"/>
</dbReference>
<dbReference type="InterPro" id="IPR003488">
    <property type="entry name" value="DprA"/>
</dbReference>
<reference evidence="4 5" key="1">
    <citation type="submission" date="2023-04" db="EMBL/GenBank/DDBJ databases">
        <title>Halomonas strains isolated from rhizosphere soil.</title>
        <authorList>
            <person name="Xu L."/>
            <person name="Sun J.-Q."/>
        </authorList>
    </citation>
    <scope>NUCLEOTIDE SEQUENCE [LARGE SCALE GENOMIC DNA]</scope>
    <source>
        <strain evidence="4 5">LN1S58</strain>
    </source>
</reference>
<dbReference type="SUPFAM" id="SSF102405">
    <property type="entry name" value="MCP/YpsA-like"/>
    <property type="match status" value="1"/>
</dbReference>